<dbReference type="RefSeq" id="XP_002682666.1">
    <property type="nucleotide sequence ID" value="XM_002682620.1"/>
</dbReference>
<proteinExistence type="predicted"/>
<reference evidence="2 3" key="1">
    <citation type="journal article" date="2010" name="Cell">
        <title>The genome of Naegleria gruberi illuminates early eukaryotic versatility.</title>
        <authorList>
            <person name="Fritz-Laylin L.K."/>
            <person name="Prochnik S.E."/>
            <person name="Ginger M.L."/>
            <person name="Dacks J.B."/>
            <person name="Carpenter M.L."/>
            <person name="Field M.C."/>
            <person name="Kuo A."/>
            <person name="Paredez A."/>
            <person name="Chapman J."/>
            <person name="Pham J."/>
            <person name="Shu S."/>
            <person name="Neupane R."/>
            <person name="Cipriano M."/>
            <person name="Mancuso J."/>
            <person name="Tu H."/>
            <person name="Salamov A."/>
            <person name="Lindquist E."/>
            <person name="Shapiro H."/>
            <person name="Lucas S."/>
            <person name="Grigoriev I.V."/>
            <person name="Cande W.Z."/>
            <person name="Fulton C."/>
            <person name="Rokhsar D.S."/>
            <person name="Dawson S.C."/>
        </authorList>
    </citation>
    <scope>NUCLEOTIDE SEQUENCE [LARGE SCALE GENOMIC DNA]</scope>
    <source>
        <strain evidence="2 3">NEG-M</strain>
    </source>
</reference>
<dbReference type="eggNOG" id="ENOG502RYH8">
    <property type="taxonomic scope" value="Eukaryota"/>
</dbReference>
<keyword evidence="3" id="KW-1185">Reference proteome</keyword>
<keyword evidence="1" id="KW-0732">Signal</keyword>
<name>D2UZC1_NAEGR</name>
<dbReference type="OrthoDB" id="15309at2759"/>
<dbReference type="InterPro" id="IPR029058">
    <property type="entry name" value="AB_hydrolase_fold"/>
</dbReference>
<protein>
    <submittedName>
        <fullName evidence="2">Predicted protein</fullName>
    </submittedName>
</protein>
<dbReference type="Proteomes" id="UP000006671">
    <property type="component" value="Unassembled WGS sequence"/>
</dbReference>
<feature type="signal peptide" evidence="1">
    <location>
        <begin position="1"/>
        <end position="25"/>
    </location>
</feature>
<organism evidence="3">
    <name type="scientific">Naegleria gruberi</name>
    <name type="common">Amoeba</name>
    <dbReference type="NCBI Taxonomy" id="5762"/>
    <lineage>
        <taxon>Eukaryota</taxon>
        <taxon>Discoba</taxon>
        <taxon>Heterolobosea</taxon>
        <taxon>Tetramitia</taxon>
        <taxon>Eutetramitia</taxon>
        <taxon>Vahlkampfiidae</taxon>
        <taxon>Naegleria</taxon>
    </lineage>
</organism>
<dbReference type="SUPFAM" id="SSF53474">
    <property type="entry name" value="alpha/beta-Hydrolases"/>
    <property type="match status" value="1"/>
</dbReference>
<accession>D2UZC1</accession>
<dbReference type="InParanoid" id="D2UZC1"/>
<feature type="chain" id="PRO_5003037169" evidence="1">
    <location>
        <begin position="26"/>
        <end position="755"/>
    </location>
</feature>
<dbReference type="EMBL" id="GG738846">
    <property type="protein sequence ID" value="EFC49922.1"/>
    <property type="molecule type" value="Genomic_DNA"/>
</dbReference>
<dbReference type="Gene3D" id="3.40.50.1820">
    <property type="entry name" value="alpha/beta hydrolase"/>
    <property type="match status" value="1"/>
</dbReference>
<dbReference type="OMA" id="KWLSKAN"/>
<evidence type="ECO:0000256" key="1">
    <source>
        <dbReference type="SAM" id="SignalP"/>
    </source>
</evidence>
<evidence type="ECO:0000313" key="2">
    <source>
        <dbReference type="EMBL" id="EFC49922.1"/>
    </source>
</evidence>
<dbReference type="VEuPathDB" id="AmoebaDB:NAEGRDRAFT_56613"/>
<dbReference type="AlphaFoldDB" id="D2UZC1"/>
<dbReference type="GeneID" id="8855318"/>
<evidence type="ECO:0000313" key="3">
    <source>
        <dbReference type="Proteomes" id="UP000006671"/>
    </source>
</evidence>
<dbReference type="KEGG" id="ngr:NAEGRDRAFT_56613"/>
<gene>
    <name evidence="2" type="ORF">NAEGRDRAFT_56613</name>
</gene>
<sequence length="755" mass="83453">MATSTGRFIAVVLMMTLMMVSIMNGSEIPSSYFKNVQGPPSEFANFADPTPADASLVSDSFMMEIALQQQGDKASWQGMIPVDSLDHVAISIVGPDAKYMNLRVVNIDDVVVNELQEANIENYNQAIKAKNHVVNTWMGYDKHSSVPAKVFNFNNNDQVKTGDWIIEVSLDSQAPQAVQQKYQSKKDTSKADLMLIIYNSSPLTAHTQSINMNAVLGEKIGFITRVTDKTEAEKRERIGVKYVPKAIPAESFEHIEAEIDVQYPDGKEDIVPMHSTSFAGIQALEHQGAFSGEFVATEKGIFHFRVVVKGVVGAEMRKTLFKSAKFIDPQSPKITFMRTTQHIIAIVDKEVQLVKDGALASFTQADEMMTVNLQAKKLLPSAEPKKYKAFAEVWAVSKTDASKLVPVCYTLGMTISSDSQELGKDYVSIPLQFSMKWLSKANAMLPLTLKNIKIQDVDTSSAISELDEVSSIETHSLLIDTETKKVNHRLTEKSIVHSYINDLLMDKYAFEQVTETMLMGPRPKQLTLKARARNSNHKVILVHGYCSAGDPFTASHFQNAIVFSDPNQSRSNDKFAQMIWEVAKDLDSFAVVAHSQGGMAGVHLYTFYWSTADNIPTNANIRLLQSVGTPYGGCSAAGSIANLGKVFGAGCGSNTDLSPDGASKWLKTIPEASQKKVYYYTTQNKKDGSSCHSMMDWILYKPNDGTSEIRYTSALTSANNMGLKYGWCHTTDMNYPPQCTDPDRNAELNKYANGF</sequence>